<evidence type="ECO:0000313" key="1">
    <source>
        <dbReference type="EMBL" id="QHR65274.1"/>
    </source>
</evidence>
<proteinExistence type="predicted"/>
<name>A0A6B9WK35_9CAUD</name>
<gene>
    <name evidence="1" type="ORF">altidsur_7</name>
</gene>
<organism evidence="1 2">
    <name type="scientific">Escherichia phage altidsur</name>
    <dbReference type="NCBI Taxonomy" id="2696381"/>
    <lineage>
        <taxon>Viruses</taxon>
        <taxon>Duplodnaviria</taxon>
        <taxon>Heunggongvirae</taxon>
        <taxon>Uroviricota</taxon>
        <taxon>Caudoviricetes</taxon>
        <taxon>Autographivirales</taxon>
        <taxon>Autoscriptoviridae</taxon>
        <taxon>Stentvirinae</taxon>
        <taxon>Bonnellvirus</taxon>
        <taxon>Bonnellvirus altidsur</taxon>
    </lineage>
</organism>
<evidence type="ECO:0000313" key="2">
    <source>
        <dbReference type="Proteomes" id="UP000464308"/>
    </source>
</evidence>
<sequence length="64" mass="7095">MALVDSTAAERAEFVAACNMAAKYLNVWTEDYFFDTTNTELVAYYQTFVTRVQTALTNLTNGGA</sequence>
<dbReference type="EMBL" id="MN850568">
    <property type="protein sequence ID" value="QHR65274.1"/>
    <property type="molecule type" value="Genomic_DNA"/>
</dbReference>
<keyword evidence="2" id="KW-1185">Reference proteome</keyword>
<protein>
    <submittedName>
        <fullName evidence="1">Uncharacterized protein</fullName>
    </submittedName>
</protein>
<reference evidence="2" key="1">
    <citation type="submission" date="2019-12" db="EMBL/GenBank/DDBJ databases">
        <authorList>
            <person name="Olsen N.S."/>
            <person name="Junco L.M.F."/>
            <person name="Kot W."/>
            <person name="Hansen L.H."/>
        </authorList>
    </citation>
    <scope>NUCLEOTIDE SEQUENCE [LARGE SCALE GENOMIC DNA]</scope>
</reference>
<accession>A0A6B9WK35</accession>
<dbReference type="Proteomes" id="UP000464308">
    <property type="component" value="Segment"/>
</dbReference>